<dbReference type="Proteomes" id="UP000676885">
    <property type="component" value="Chromosome"/>
</dbReference>
<protein>
    <submittedName>
        <fullName evidence="1">Uncharacterized protein</fullName>
    </submittedName>
</protein>
<proteinExistence type="predicted"/>
<name>A0A975M7Z2_9MICC</name>
<evidence type="ECO:0000313" key="2">
    <source>
        <dbReference type="Proteomes" id="UP000676885"/>
    </source>
</evidence>
<dbReference type="EMBL" id="CP076022">
    <property type="protein sequence ID" value="QWC11445.1"/>
    <property type="molecule type" value="Genomic_DNA"/>
</dbReference>
<sequence>MFTFICTNETILQSGSIHFFAIICVAFVEDRVLCERTKRTLLDTQWDDMNDYADAKTKVILAIKARARAACRR</sequence>
<keyword evidence="2" id="KW-1185">Reference proteome</keyword>
<dbReference type="RefSeq" id="WP_210228419.1">
    <property type="nucleotide sequence ID" value="NZ_CP076022.1"/>
</dbReference>
<evidence type="ECO:0000313" key="1">
    <source>
        <dbReference type="EMBL" id="QWC11445.1"/>
    </source>
</evidence>
<dbReference type="KEGG" id="ajg:KKR91_07835"/>
<reference evidence="1 2" key="1">
    <citation type="submission" date="2021-05" db="EMBL/GenBank/DDBJ databases">
        <title>Novel species in genus Arthrobacter.</title>
        <authorList>
            <person name="Zhang G."/>
        </authorList>
    </citation>
    <scope>NUCLEOTIDE SEQUENCE [LARGE SCALE GENOMIC DNA]</scope>
    <source>
        <strain evidence="2">zg-ZUI227</strain>
    </source>
</reference>
<dbReference type="AlphaFoldDB" id="A0A975M7Z2"/>
<gene>
    <name evidence="1" type="ORF">KKR91_07835</name>
</gene>
<organism evidence="1 2">
    <name type="scientific">Arthrobacter jiangjiafuii</name>
    <dbReference type="NCBI Taxonomy" id="2817475"/>
    <lineage>
        <taxon>Bacteria</taxon>
        <taxon>Bacillati</taxon>
        <taxon>Actinomycetota</taxon>
        <taxon>Actinomycetes</taxon>
        <taxon>Micrococcales</taxon>
        <taxon>Micrococcaceae</taxon>
        <taxon>Arthrobacter</taxon>
    </lineage>
</organism>
<accession>A0A975M7Z2</accession>